<reference evidence="1" key="2">
    <citation type="submission" date="2025-09" db="UniProtKB">
        <authorList>
            <consortium name="Ensembl"/>
        </authorList>
    </citation>
    <scope>IDENTIFICATION</scope>
</reference>
<dbReference type="Proteomes" id="UP000261420">
    <property type="component" value="Unplaced"/>
</dbReference>
<proteinExistence type="predicted"/>
<dbReference type="AlphaFoldDB" id="A0A3B4TKC2"/>
<evidence type="ECO:0000313" key="2">
    <source>
        <dbReference type="Proteomes" id="UP000261420"/>
    </source>
</evidence>
<name>A0A3B4TKC2_SERDU</name>
<protein>
    <submittedName>
        <fullName evidence="1">Uncharacterized protein</fullName>
    </submittedName>
</protein>
<evidence type="ECO:0000313" key="1">
    <source>
        <dbReference type="Ensembl" id="ENSSDUP00000006473.1"/>
    </source>
</evidence>
<organism evidence="1 2">
    <name type="scientific">Seriola dumerili</name>
    <name type="common">Greater amberjack</name>
    <name type="synonym">Caranx dumerili</name>
    <dbReference type="NCBI Taxonomy" id="41447"/>
    <lineage>
        <taxon>Eukaryota</taxon>
        <taxon>Metazoa</taxon>
        <taxon>Chordata</taxon>
        <taxon>Craniata</taxon>
        <taxon>Vertebrata</taxon>
        <taxon>Euteleostomi</taxon>
        <taxon>Actinopterygii</taxon>
        <taxon>Neopterygii</taxon>
        <taxon>Teleostei</taxon>
        <taxon>Neoteleostei</taxon>
        <taxon>Acanthomorphata</taxon>
        <taxon>Carangaria</taxon>
        <taxon>Carangiformes</taxon>
        <taxon>Carangidae</taxon>
        <taxon>Seriola</taxon>
    </lineage>
</organism>
<reference evidence="1" key="1">
    <citation type="submission" date="2025-08" db="UniProtKB">
        <authorList>
            <consortium name="Ensembl"/>
        </authorList>
    </citation>
    <scope>IDENTIFICATION</scope>
</reference>
<sequence length="102" mass="11506">MLSCPLKFDSPTPHSLNKSTCRSLSPFLSSVWIPPLHPHPQPAFGALLPSAFVCVCLCLRVRGRERERQTTYSQGFLQYVLYHVSCFGISLHRTKQPSYPTS</sequence>
<accession>A0A3B4TKC2</accession>
<dbReference type="Ensembl" id="ENSSDUT00000006603.1">
    <property type="protein sequence ID" value="ENSSDUP00000006473.1"/>
    <property type="gene ID" value="ENSSDUG00000004776.1"/>
</dbReference>
<keyword evidence="2" id="KW-1185">Reference proteome</keyword>